<keyword evidence="7" id="KW-0547">Nucleotide-binding</keyword>
<evidence type="ECO:0000256" key="8">
    <source>
        <dbReference type="ARBA" id="ARBA00022777"/>
    </source>
</evidence>
<dbReference type="GO" id="GO:0000155">
    <property type="term" value="F:phosphorelay sensor kinase activity"/>
    <property type="evidence" value="ECO:0007669"/>
    <property type="project" value="TreeGrafter"/>
</dbReference>
<dbReference type="PANTHER" id="PTHR45528:SF1">
    <property type="entry name" value="SENSOR HISTIDINE KINASE CPXA"/>
    <property type="match status" value="1"/>
</dbReference>
<keyword evidence="8 12" id="KW-0418">Kinase</keyword>
<keyword evidence="4" id="KW-1003">Cell membrane</keyword>
<evidence type="ECO:0000256" key="2">
    <source>
        <dbReference type="ARBA" id="ARBA00004651"/>
    </source>
</evidence>
<keyword evidence="10" id="KW-0902">Two-component regulatory system</keyword>
<evidence type="ECO:0000256" key="7">
    <source>
        <dbReference type="ARBA" id="ARBA00022741"/>
    </source>
</evidence>
<evidence type="ECO:0000313" key="13">
    <source>
        <dbReference type="Proteomes" id="UP000823927"/>
    </source>
</evidence>
<evidence type="ECO:0000256" key="11">
    <source>
        <dbReference type="ARBA" id="ARBA00023136"/>
    </source>
</evidence>
<dbReference type="EC" id="2.7.13.3" evidence="3"/>
<evidence type="ECO:0000256" key="4">
    <source>
        <dbReference type="ARBA" id="ARBA00022475"/>
    </source>
</evidence>
<evidence type="ECO:0000256" key="10">
    <source>
        <dbReference type="ARBA" id="ARBA00023012"/>
    </source>
</evidence>
<comment type="caution">
    <text evidence="12">The sequence shown here is derived from an EMBL/GenBank/DDBJ whole genome shotgun (WGS) entry which is preliminary data.</text>
</comment>
<evidence type="ECO:0000313" key="12">
    <source>
        <dbReference type="EMBL" id="HIS46936.1"/>
    </source>
</evidence>
<dbReference type="GO" id="GO:0005886">
    <property type="term" value="C:plasma membrane"/>
    <property type="evidence" value="ECO:0007669"/>
    <property type="project" value="UniProtKB-SubCell"/>
</dbReference>
<gene>
    <name evidence="12" type="ORF">IAB46_05100</name>
</gene>
<evidence type="ECO:0000256" key="5">
    <source>
        <dbReference type="ARBA" id="ARBA00022553"/>
    </source>
</evidence>
<evidence type="ECO:0000256" key="9">
    <source>
        <dbReference type="ARBA" id="ARBA00022840"/>
    </source>
</evidence>
<keyword evidence="9" id="KW-0067">ATP-binding</keyword>
<evidence type="ECO:0000256" key="6">
    <source>
        <dbReference type="ARBA" id="ARBA00022679"/>
    </source>
</evidence>
<reference evidence="12" key="1">
    <citation type="submission" date="2020-10" db="EMBL/GenBank/DDBJ databases">
        <authorList>
            <person name="Gilroy R."/>
        </authorList>
    </citation>
    <scope>NUCLEOTIDE SEQUENCE</scope>
    <source>
        <strain evidence="12">CHK178-757</strain>
    </source>
</reference>
<dbReference type="GO" id="GO:0005524">
    <property type="term" value="F:ATP binding"/>
    <property type="evidence" value="ECO:0007669"/>
    <property type="project" value="UniProtKB-KW"/>
</dbReference>
<accession>A0A9D1JQ82</accession>
<proteinExistence type="predicted"/>
<evidence type="ECO:0000256" key="1">
    <source>
        <dbReference type="ARBA" id="ARBA00000085"/>
    </source>
</evidence>
<keyword evidence="5" id="KW-0597">Phosphoprotein</keyword>
<protein>
    <recommendedName>
        <fullName evidence="3">histidine kinase</fullName>
        <ecNumber evidence="3">2.7.13.3</ecNumber>
    </recommendedName>
</protein>
<dbReference type="InterPro" id="IPR050398">
    <property type="entry name" value="HssS/ArlS-like"/>
</dbReference>
<reference evidence="12" key="2">
    <citation type="journal article" date="2021" name="PeerJ">
        <title>Extensive microbial diversity within the chicken gut microbiome revealed by metagenomics and culture.</title>
        <authorList>
            <person name="Gilroy R."/>
            <person name="Ravi A."/>
            <person name="Getino M."/>
            <person name="Pursley I."/>
            <person name="Horton D.L."/>
            <person name="Alikhan N.F."/>
            <person name="Baker D."/>
            <person name="Gharbi K."/>
            <person name="Hall N."/>
            <person name="Watson M."/>
            <person name="Adriaenssens E.M."/>
            <person name="Foster-Nyarko E."/>
            <person name="Jarju S."/>
            <person name="Secka A."/>
            <person name="Antonio M."/>
            <person name="Oren A."/>
            <person name="Chaudhuri R.R."/>
            <person name="La Ragione R."/>
            <person name="Hildebrand F."/>
            <person name="Pallen M.J."/>
        </authorList>
    </citation>
    <scope>NUCLEOTIDE SEQUENCE</scope>
    <source>
        <strain evidence="12">CHK178-757</strain>
    </source>
</reference>
<comment type="subcellular location">
    <subcellularLocation>
        <location evidence="2">Cell membrane</location>
        <topology evidence="2">Multi-pass membrane protein</topology>
    </subcellularLocation>
</comment>
<dbReference type="InterPro" id="IPR036890">
    <property type="entry name" value="HATPase_C_sf"/>
</dbReference>
<keyword evidence="11" id="KW-0472">Membrane</keyword>
<dbReference type="EMBL" id="DVIT01000019">
    <property type="protein sequence ID" value="HIS46936.1"/>
    <property type="molecule type" value="Genomic_DNA"/>
</dbReference>
<dbReference type="Gene3D" id="3.30.565.10">
    <property type="entry name" value="Histidine kinase-like ATPase, C-terminal domain"/>
    <property type="match status" value="1"/>
</dbReference>
<dbReference type="AlphaFoldDB" id="A0A9D1JQ82"/>
<name>A0A9D1JQ82_9FIRM</name>
<sequence>MIYTEILRKKEIKDTGQIQEYIEKIDRKAHQIKQLSDNIFEYALITEETEVKLGNPEPLESVFYDLLSEAAFYLTEHGYTPDIRLEKGGGNIRVNMEYINRILDNLVSNIIKYADHSSPVVIRSVYGDKEGGLSFENQKNENSSLSKKKEESTNIGIHNICKMMKKMHGYCKVEQNTHTFKILLQFPYA</sequence>
<comment type="catalytic activity">
    <reaction evidence="1">
        <text>ATP + protein L-histidine = ADP + protein N-phospho-L-histidine.</text>
        <dbReference type="EC" id="2.7.13.3"/>
    </reaction>
</comment>
<evidence type="ECO:0000256" key="3">
    <source>
        <dbReference type="ARBA" id="ARBA00012438"/>
    </source>
</evidence>
<dbReference type="Proteomes" id="UP000823927">
    <property type="component" value="Unassembled WGS sequence"/>
</dbReference>
<organism evidence="12 13">
    <name type="scientific">Candidatus Scybalocola faecigallinarum</name>
    <dbReference type="NCBI Taxonomy" id="2840941"/>
    <lineage>
        <taxon>Bacteria</taxon>
        <taxon>Bacillati</taxon>
        <taxon>Bacillota</taxon>
        <taxon>Clostridia</taxon>
        <taxon>Lachnospirales</taxon>
        <taxon>Lachnospiraceae</taxon>
        <taxon>Lachnospiraceae incertae sedis</taxon>
        <taxon>Candidatus Scybalocola (ex Gilroy et al. 2021)</taxon>
    </lineage>
</organism>
<dbReference type="PANTHER" id="PTHR45528">
    <property type="entry name" value="SENSOR HISTIDINE KINASE CPXA"/>
    <property type="match status" value="1"/>
</dbReference>
<keyword evidence="6" id="KW-0808">Transferase</keyword>
<dbReference type="SUPFAM" id="SSF55874">
    <property type="entry name" value="ATPase domain of HSP90 chaperone/DNA topoisomerase II/histidine kinase"/>
    <property type="match status" value="1"/>
</dbReference>